<dbReference type="SUPFAM" id="SSF55073">
    <property type="entry name" value="Nucleotide cyclase"/>
    <property type="match status" value="1"/>
</dbReference>
<dbReference type="Gene3D" id="3.40.50.10610">
    <property type="entry name" value="ABC-type transport auxiliary lipoprotein component"/>
    <property type="match status" value="1"/>
</dbReference>
<reference evidence="2 3" key="1">
    <citation type="submission" date="2014-09" db="EMBL/GenBank/DDBJ databases">
        <title>Genome sequences of Lysobacter dokdonensis DS-58.</title>
        <authorList>
            <person name="Kim J.F."/>
            <person name="Kwak M.-J."/>
        </authorList>
    </citation>
    <scope>NUCLEOTIDE SEQUENCE [LARGE SCALE GENOMIC DNA]</scope>
    <source>
        <strain evidence="2 3">DS-58</strain>
    </source>
</reference>
<protein>
    <submittedName>
        <fullName evidence="2">Adenylate cyclase</fullName>
    </submittedName>
</protein>
<dbReference type="CDD" id="cd07302">
    <property type="entry name" value="CHD"/>
    <property type="match status" value="1"/>
</dbReference>
<dbReference type="InterPro" id="IPR019734">
    <property type="entry name" value="TPR_rpt"/>
</dbReference>
<dbReference type="PROSITE" id="PS50005">
    <property type="entry name" value="TPR"/>
    <property type="match status" value="2"/>
</dbReference>
<accession>A0A0A2WN80</accession>
<dbReference type="GO" id="GO:0009190">
    <property type="term" value="P:cyclic nucleotide biosynthetic process"/>
    <property type="evidence" value="ECO:0007669"/>
    <property type="project" value="InterPro"/>
</dbReference>
<evidence type="ECO:0000313" key="3">
    <source>
        <dbReference type="Proteomes" id="UP000030518"/>
    </source>
</evidence>
<dbReference type="InterPro" id="IPR030966">
    <property type="entry name" value="Mod_pep_cyc"/>
</dbReference>
<dbReference type="InterPro" id="IPR011990">
    <property type="entry name" value="TPR-like_helical_dom_sf"/>
</dbReference>
<comment type="caution">
    <text evidence="2">The sequence shown here is derived from an EMBL/GenBank/DDBJ whole genome shotgun (WGS) entry which is preliminary data.</text>
</comment>
<dbReference type="SUPFAM" id="SSF48452">
    <property type="entry name" value="TPR-like"/>
    <property type="match status" value="1"/>
</dbReference>
<dbReference type="Proteomes" id="UP000030518">
    <property type="component" value="Unassembled WGS sequence"/>
</dbReference>
<dbReference type="GO" id="GO:0035556">
    <property type="term" value="P:intracellular signal transduction"/>
    <property type="evidence" value="ECO:0007669"/>
    <property type="project" value="InterPro"/>
</dbReference>
<proteinExistence type="predicted"/>
<gene>
    <name evidence="2" type="ORF">LF41_2111</name>
</gene>
<dbReference type="SMART" id="SM00028">
    <property type="entry name" value="TPR"/>
    <property type="match status" value="3"/>
</dbReference>
<dbReference type="GO" id="GO:0004016">
    <property type="term" value="F:adenylate cyclase activity"/>
    <property type="evidence" value="ECO:0007669"/>
    <property type="project" value="UniProtKB-ARBA"/>
</dbReference>
<dbReference type="Gene3D" id="1.25.40.10">
    <property type="entry name" value="Tetratricopeptide repeat domain"/>
    <property type="match status" value="1"/>
</dbReference>
<dbReference type="STRING" id="1300345.LF41_2111"/>
<dbReference type="PATRIC" id="fig|1300345.3.peg.692"/>
<dbReference type="eggNOG" id="COG2114">
    <property type="taxonomic scope" value="Bacteria"/>
</dbReference>
<dbReference type="RefSeq" id="WP_036166064.1">
    <property type="nucleotide sequence ID" value="NZ_JRKJ01000003.1"/>
</dbReference>
<feature type="repeat" description="TPR" evidence="1">
    <location>
        <begin position="555"/>
        <end position="588"/>
    </location>
</feature>
<dbReference type="eggNOG" id="COG0457">
    <property type="taxonomic scope" value="Bacteria"/>
</dbReference>
<keyword evidence="1" id="KW-0802">TPR repeat</keyword>
<name>A0A0A2WN80_9GAMM</name>
<evidence type="ECO:0000313" key="2">
    <source>
        <dbReference type="EMBL" id="KGQ20157.1"/>
    </source>
</evidence>
<dbReference type="AlphaFoldDB" id="A0A0A2WN80"/>
<evidence type="ECO:0000256" key="1">
    <source>
        <dbReference type="PROSITE-ProRule" id="PRU00339"/>
    </source>
</evidence>
<dbReference type="InterPro" id="IPR001054">
    <property type="entry name" value="A/G_cyclase"/>
</dbReference>
<dbReference type="Gene3D" id="3.30.70.1230">
    <property type="entry name" value="Nucleotide cyclase"/>
    <property type="match status" value="1"/>
</dbReference>
<dbReference type="NCBIfam" id="TIGR04510">
    <property type="entry name" value="mod_pep_cyc"/>
    <property type="match status" value="1"/>
</dbReference>
<dbReference type="InterPro" id="IPR029787">
    <property type="entry name" value="Nucleotide_cyclase"/>
</dbReference>
<keyword evidence="3" id="KW-1185">Reference proteome</keyword>
<dbReference type="OrthoDB" id="5928393at2"/>
<sequence>MNDFAQAGFDPASSPQVRTLLLTDLCDSTLLVERLGDAPAAELFRAHDRLVLELQQRWRGRLIDRSDGLLLLFERPVDGLGFALDYTRGLRELGDRPEVRDRKLVLQARAGLHVGEVLTWQNSEAAVQAGAKPLEVEGLAKPLAGRLMTLARPGQILLSATAEPLARRAARELGERSEHLIWKSHGRWRFKGVPDGQEIFEVGEPGYAPLRAPKQNGGKAWRDIPMWRRPNALAAELFLVAGLATGAWFLTRPTPAIAFNERDWVVVGDLRNLTGQPVLDESLEQAFRISLEQSRYVNVLSDLKVRDTLTLMKRGPATTLDRATASEIAIRDGARAVILPTVAEVGGRVRVSAEVIDPHTQTTVYAESFDGVGAKSTLESIDKVTAELREKLGEAVASIEQTSAPLPEVSTPNLDALKAYALGNRNRAKGNDRDALAFYTRAVELDPDFALGWLAIGQMHGKFGDLPASRRAVERASALRNHLSAREKYILDANLAMFGPVELQLQRWRQMIETYPDAHLAQFGLAQGGLFYANQFAASIAPAKAAAVPQYERRAHAIYLMGMLQLGLEHYQEAQRAFKDAENNNPAFRTRMYDQLYPFAALRQWKTVDTMLAQRKGSGIATDDVARPYHHMLFAIDRGDWKTAVASAQEARTLAEKAEPLVAGRAASLRNDALDAITEGAKRDALEARLLAHLADIRENAPALQAAYANYDQLLALHVGYLASRIDSATVLNRALAQVDGAGIAGYPPLTDMREVLLAERDRLAGKPALAVVRLKPLATRGEATFPVHAALLRAARAAKDTATARDQALWIATHRGRAYVEMGLDYLPSMLNVADSTLALLDMAEMSQAAGNSVEAAKSLQRFETAWPRAALPPAIANRTDALTRALGKTKGAGSR</sequence>
<feature type="repeat" description="TPR" evidence="1">
    <location>
        <begin position="416"/>
        <end position="449"/>
    </location>
</feature>
<organism evidence="2 3">
    <name type="scientific">Lysobacter dokdonensis DS-58</name>
    <dbReference type="NCBI Taxonomy" id="1300345"/>
    <lineage>
        <taxon>Bacteria</taxon>
        <taxon>Pseudomonadati</taxon>
        <taxon>Pseudomonadota</taxon>
        <taxon>Gammaproteobacteria</taxon>
        <taxon>Lysobacterales</taxon>
        <taxon>Lysobacteraceae</taxon>
        <taxon>Noviluteimonas</taxon>
    </lineage>
</organism>
<dbReference type="EMBL" id="JRKJ01000003">
    <property type="protein sequence ID" value="KGQ20157.1"/>
    <property type="molecule type" value="Genomic_DNA"/>
</dbReference>